<feature type="region of interest" description="Disordered" evidence="1">
    <location>
        <begin position="1"/>
        <end position="91"/>
    </location>
</feature>
<accession>A0AA88CH81</accession>
<sequence>MVQSDPLDEIKEESMPHPEKRKKEDKDDKIISGQDVVQPACPDKEASTNDVVPKKKRARLSRLGQRSTGSRTEVGSPAREPSQSICALPPSLADEPPALMLEEFREWINKGALKKTLPG</sequence>
<keyword evidence="3" id="KW-1185">Reference proteome</keyword>
<proteinExistence type="predicted"/>
<dbReference type="AlphaFoldDB" id="A0AA88CH81"/>
<evidence type="ECO:0000313" key="2">
    <source>
        <dbReference type="EMBL" id="GMN19508.1"/>
    </source>
</evidence>
<reference evidence="2" key="1">
    <citation type="submission" date="2023-07" db="EMBL/GenBank/DDBJ databases">
        <title>draft genome sequence of fig (Ficus carica).</title>
        <authorList>
            <person name="Takahashi T."/>
            <person name="Nishimura K."/>
        </authorList>
    </citation>
    <scope>NUCLEOTIDE SEQUENCE</scope>
</reference>
<dbReference type="Proteomes" id="UP001187192">
    <property type="component" value="Unassembled WGS sequence"/>
</dbReference>
<protein>
    <submittedName>
        <fullName evidence="2">Uncharacterized protein</fullName>
    </submittedName>
</protein>
<dbReference type="EMBL" id="BTGU01003792">
    <property type="protein sequence ID" value="GMN19508.1"/>
    <property type="molecule type" value="Genomic_DNA"/>
</dbReference>
<name>A0AA88CH81_FICCA</name>
<evidence type="ECO:0000256" key="1">
    <source>
        <dbReference type="SAM" id="MobiDB-lite"/>
    </source>
</evidence>
<gene>
    <name evidence="2" type="ORF">TIFTF001_045196</name>
</gene>
<feature type="compositionally biased region" description="Polar residues" evidence="1">
    <location>
        <begin position="64"/>
        <end position="73"/>
    </location>
</feature>
<feature type="compositionally biased region" description="Basic and acidic residues" evidence="1">
    <location>
        <begin position="8"/>
        <end position="30"/>
    </location>
</feature>
<organism evidence="2 3">
    <name type="scientific">Ficus carica</name>
    <name type="common">Common fig</name>
    <dbReference type="NCBI Taxonomy" id="3494"/>
    <lineage>
        <taxon>Eukaryota</taxon>
        <taxon>Viridiplantae</taxon>
        <taxon>Streptophyta</taxon>
        <taxon>Embryophyta</taxon>
        <taxon>Tracheophyta</taxon>
        <taxon>Spermatophyta</taxon>
        <taxon>Magnoliopsida</taxon>
        <taxon>eudicotyledons</taxon>
        <taxon>Gunneridae</taxon>
        <taxon>Pentapetalae</taxon>
        <taxon>rosids</taxon>
        <taxon>fabids</taxon>
        <taxon>Rosales</taxon>
        <taxon>Moraceae</taxon>
        <taxon>Ficeae</taxon>
        <taxon>Ficus</taxon>
    </lineage>
</organism>
<evidence type="ECO:0000313" key="3">
    <source>
        <dbReference type="Proteomes" id="UP001187192"/>
    </source>
</evidence>
<comment type="caution">
    <text evidence="2">The sequence shown here is derived from an EMBL/GenBank/DDBJ whole genome shotgun (WGS) entry which is preliminary data.</text>
</comment>